<organism evidence="2 3">
    <name type="scientific">Porites evermanni</name>
    <dbReference type="NCBI Taxonomy" id="104178"/>
    <lineage>
        <taxon>Eukaryota</taxon>
        <taxon>Metazoa</taxon>
        <taxon>Cnidaria</taxon>
        <taxon>Anthozoa</taxon>
        <taxon>Hexacorallia</taxon>
        <taxon>Scleractinia</taxon>
        <taxon>Fungiina</taxon>
        <taxon>Poritidae</taxon>
        <taxon>Porites</taxon>
    </lineage>
</organism>
<accession>A0ABN8QY52</accession>
<comment type="caution">
    <text evidence="2">The sequence shown here is derived from an EMBL/GenBank/DDBJ whole genome shotgun (WGS) entry which is preliminary data.</text>
</comment>
<evidence type="ECO:0000256" key="1">
    <source>
        <dbReference type="SAM" id="MobiDB-lite"/>
    </source>
</evidence>
<feature type="compositionally biased region" description="Polar residues" evidence="1">
    <location>
        <begin position="1"/>
        <end position="15"/>
    </location>
</feature>
<protein>
    <submittedName>
        <fullName evidence="2">Uncharacterized protein</fullName>
    </submittedName>
</protein>
<feature type="region of interest" description="Disordered" evidence="1">
    <location>
        <begin position="1"/>
        <end position="42"/>
    </location>
</feature>
<evidence type="ECO:0000313" key="2">
    <source>
        <dbReference type="EMBL" id="CAH3170112.1"/>
    </source>
</evidence>
<dbReference type="EMBL" id="CALNXI010001473">
    <property type="protein sequence ID" value="CAH3170112.1"/>
    <property type="molecule type" value="Genomic_DNA"/>
</dbReference>
<reference evidence="2 3" key="1">
    <citation type="submission" date="2022-05" db="EMBL/GenBank/DDBJ databases">
        <authorList>
            <consortium name="Genoscope - CEA"/>
            <person name="William W."/>
        </authorList>
    </citation>
    <scope>NUCLEOTIDE SEQUENCE [LARGE SCALE GENOMIC DNA]</scope>
</reference>
<gene>
    <name evidence="2" type="ORF">PEVE_00007138</name>
</gene>
<keyword evidence="3" id="KW-1185">Reference proteome</keyword>
<dbReference type="Proteomes" id="UP001159427">
    <property type="component" value="Unassembled WGS sequence"/>
</dbReference>
<proteinExistence type="predicted"/>
<feature type="compositionally biased region" description="Polar residues" evidence="1">
    <location>
        <begin position="23"/>
        <end position="42"/>
    </location>
</feature>
<sequence>MDTNSDSGSSPTNQPVVPFALGQGSNAANQAIRQQNDHQANQARYGLPNMIAASSHAQPQKNDEEKAKEELAARGLKILNVNEIGCEEKPITDLRWIQAVTCTRLDIQSRGNSRSQ</sequence>
<evidence type="ECO:0000313" key="3">
    <source>
        <dbReference type="Proteomes" id="UP001159427"/>
    </source>
</evidence>
<name>A0ABN8QY52_9CNID</name>